<keyword evidence="3" id="KW-1185">Reference proteome</keyword>
<dbReference type="Proteomes" id="UP001630127">
    <property type="component" value="Unassembled WGS sequence"/>
</dbReference>
<gene>
    <name evidence="2" type="ORF">ACH5RR_030354</name>
</gene>
<reference evidence="2 3" key="1">
    <citation type="submission" date="2024-11" db="EMBL/GenBank/DDBJ databases">
        <title>A near-complete genome assembly of Cinchona calisaya.</title>
        <authorList>
            <person name="Lian D.C."/>
            <person name="Zhao X.W."/>
            <person name="Wei L."/>
        </authorList>
    </citation>
    <scope>NUCLEOTIDE SEQUENCE [LARGE SCALE GENOMIC DNA]</scope>
    <source>
        <tissue evidence="2">Nenye</tissue>
    </source>
</reference>
<dbReference type="AlphaFoldDB" id="A0ABD2YVJ6"/>
<organism evidence="2 3">
    <name type="scientific">Cinchona calisaya</name>
    <dbReference type="NCBI Taxonomy" id="153742"/>
    <lineage>
        <taxon>Eukaryota</taxon>
        <taxon>Viridiplantae</taxon>
        <taxon>Streptophyta</taxon>
        <taxon>Embryophyta</taxon>
        <taxon>Tracheophyta</taxon>
        <taxon>Spermatophyta</taxon>
        <taxon>Magnoliopsida</taxon>
        <taxon>eudicotyledons</taxon>
        <taxon>Gunneridae</taxon>
        <taxon>Pentapetalae</taxon>
        <taxon>asterids</taxon>
        <taxon>lamiids</taxon>
        <taxon>Gentianales</taxon>
        <taxon>Rubiaceae</taxon>
        <taxon>Cinchonoideae</taxon>
        <taxon>Cinchoneae</taxon>
        <taxon>Cinchona</taxon>
    </lineage>
</organism>
<dbReference type="InterPro" id="IPR026960">
    <property type="entry name" value="RVT-Znf"/>
</dbReference>
<dbReference type="Pfam" id="PF13966">
    <property type="entry name" value="zf-RVT"/>
    <property type="match status" value="1"/>
</dbReference>
<evidence type="ECO:0000313" key="2">
    <source>
        <dbReference type="EMBL" id="KAL3510953.1"/>
    </source>
</evidence>
<feature type="domain" description="Reverse transcriptase zinc-binding" evidence="1">
    <location>
        <begin position="100"/>
        <end position="176"/>
    </location>
</feature>
<name>A0ABD2YVJ6_9GENT</name>
<evidence type="ECO:0000259" key="1">
    <source>
        <dbReference type="Pfam" id="PF13966"/>
    </source>
</evidence>
<comment type="caution">
    <text evidence="2">The sequence shown here is derived from an EMBL/GenBank/DDBJ whole genome shotgun (WGS) entry which is preliminary data.</text>
</comment>
<sequence length="221" mass="25359">MNEVEMGFSYQAGGADVEIEYLGGEGPLYKEFSEQLLKSFGISKNAKVENSIHEGTWKWPTGRKLTSKIRRLKVKTPVTFIPHPTYEDKVLWASKNIGIYTTKSAMKKIRRSRVQGSWHKLVWGKNSVPRFSFILWLLCKRKLTTKDQLKKWGIVLTNDKCELCSDQAETMVHLFFGYQVYGLEEDSKVLPDAQKYSLLLMESKELYGIPAYPNFSSENSG</sequence>
<protein>
    <recommendedName>
        <fullName evidence="1">Reverse transcriptase zinc-binding domain-containing protein</fullName>
    </recommendedName>
</protein>
<dbReference type="EMBL" id="JBJUIK010000012">
    <property type="protein sequence ID" value="KAL3510953.1"/>
    <property type="molecule type" value="Genomic_DNA"/>
</dbReference>
<evidence type="ECO:0000313" key="3">
    <source>
        <dbReference type="Proteomes" id="UP001630127"/>
    </source>
</evidence>
<accession>A0ABD2YVJ6</accession>
<proteinExistence type="predicted"/>